<dbReference type="STRING" id="6689.A0A423SCW8"/>
<dbReference type="InterPro" id="IPR002110">
    <property type="entry name" value="Ankyrin_rpt"/>
</dbReference>
<dbReference type="Pfam" id="PF12032">
    <property type="entry name" value="CLIP"/>
    <property type="match status" value="1"/>
</dbReference>
<keyword evidence="1" id="KW-0732">Signal</keyword>
<evidence type="ECO:0000256" key="4">
    <source>
        <dbReference type="ARBA" id="ARBA00023157"/>
    </source>
</evidence>
<reference evidence="7 8" key="2">
    <citation type="submission" date="2019-01" db="EMBL/GenBank/DDBJ databases">
        <title>The decoding of complex shrimp genome reveals the adaptation for benthos swimmer, frequently molting mechanism and breeding impact on genome.</title>
        <authorList>
            <person name="Sun Y."/>
            <person name="Gao Y."/>
            <person name="Yu Y."/>
        </authorList>
    </citation>
    <scope>NUCLEOTIDE SEQUENCE [LARGE SCALE GENOMIC DNA]</scope>
    <source>
        <tissue evidence="7">Muscle</tissue>
    </source>
</reference>
<accession>A0A423SCW8</accession>
<dbReference type="EMBL" id="QCYY01003856">
    <property type="protein sequence ID" value="ROT62046.1"/>
    <property type="molecule type" value="Genomic_DNA"/>
</dbReference>
<comment type="caution">
    <text evidence="7">The sequence shown here is derived from an EMBL/GenBank/DDBJ whole genome shotgun (WGS) entry which is preliminary data.</text>
</comment>
<keyword evidence="3 5" id="KW-0040">ANK repeat</keyword>
<evidence type="ECO:0000256" key="5">
    <source>
        <dbReference type="PROSITE-ProRule" id="PRU00023"/>
    </source>
</evidence>
<gene>
    <name evidence="7" type="ORF">C7M84_020123</name>
</gene>
<feature type="domain" description="Clip" evidence="6">
    <location>
        <begin position="163"/>
        <end position="208"/>
    </location>
</feature>
<dbReference type="Pfam" id="PF00023">
    <property type="entry name" value="Ank"/>
    <property type="match status" value="1"/>
</dbReference>
<dbReference type="Pfam" id="PF12796">
    <property type="entry name" value="Ank_2"/>
    <property type="match status" value="1"/>
</dbReference>
<dbReference type="OrthoDB" id="6351463at2759"/>
<dbReference type="PROSITE" id="PS50297">
    <property type="entry name" value="ANK_REP_REGION"/>
    <property type="match status" value="1"/>
</dbReference>
<keyword evidence="4" id="KW-1015">Disulfide bond</keyword>
<dbReference type="SUPFAM" id="SSF48403">
    <property type="entry name" value="Ankyrin repeat"/>
    <property type="match status" value="1"/>
</dbReference>
<dbReference type="Gene3D" id="1.25.40.20">
    <property type="entry name" value="Ankyrin repeat-containing domain"/>
    <property type="match status" value="1"/>
</dbReference>
<dbReference type="SMART" id="SM00248">
    <property type="entry name" value="ANK"/>
    <property type="match status" value="3"/>
</dbReference>
<dbReference type="PANTHER" id="PTHR24171">
    <property type="entry name" value="ANKYRIN REPEAT DOMAIN-CONTAINING PROTEIN 39-RELATED"/>
    <property type="match status" value="1"/>
</dbReference>
<keyword evidence="8" id="KW-1185">Reference proteome</keyword>
<proteinExistence type="predicted"/>
<evidence type="ECO:0000313" key="7">
    <source>
        <dbReference type="EMBL" id="ROT62046.1"/>
    </source>
</evidence>
<dbReference type="InterPro" id="IPR022700">
    <property type="entry name" value="CLIP"/>
</dbReference>
<dbReference type="PROSITE" id="PS50088">
    <property type="entry name" value="ANK_REPEAT"/>
    <property type="match status" value="1"/>
</dbReference>
<protein>
    <recommendedName>
        <fullName evidence="6">Clip domain-containing protein</fullName>
    </recommendedName>
</protein>
<organism evidence="7 8">
    <name type="scientific">Penaeus vannamei</name>
    <name type="common">Whiteleg shrimp</name>
    <name type="synonym">Litopenaeus vannamei</name>
    <dbReference type="NCBI Taxonomy" id="6689"/>
    <lineage>
        <taxon>Eukaryota</taxon>
        <taxon>Metazoa</taxon>
        <taxon>Ecdysozoa</taxon>
        <taxon>Arthropoda</taxon>
        <taxon>Crustacea</taxon>
        <taxon>Multicrustacea</taxon>
        <taxon>Malacostraca</taxon>
        <taxon>Eumalacostraca</taxon>
        <taxon>Eucarida</taxon>
        <taxon>Decapoda</taxon>
        <taxon>Dendrobranchiata</taxon>
        <taxon>Penaeoidea</taxon>
        <taxon>Penaeidae</taxon>
        <taxon>Penaeus</taxon>
    </lineage>
</organism>
<dbReference type="InterPro" id="IPR036770">
    <property type="entry name" value="Ankyrin_rpt-contain_sf"/>
</dbReference>
<sequence length="210" mass="22960">MYATIAGNLEVMRELLSVGADVEVTDEEERTALIYSIVNKQTKAAKTLLAYGADINGRGIDGDTVLIEAIKQGQEAMVEVLLQHCPDMSLENINRKTAFTIARERSNKNIRAMIEAHESMTCSDNGLAYILGSVKYDSCRQQQCCHGIWRNTGLALASCGTPCNTPGTRLGTCVLVGECVRLEQVFLVTNAAGDVARTTKFLVDHRCDTR</sequence>
<name>A0A423SCW8_PENVA</name>
<evidence type="ECO:0000259" key="6">
    <source>
        <dbReference type="Pfam" id="PF12032"/>
    </source>
</evidence>
<evidence type="ECO:0000313" key="8">
    <source>
        <dbReference type="Proteomes" id="UP000283509"/>
    </source>
</evidence>
<evidence type="ECO:0000256" key="3">
    <source>
        <dbReference type="ARBA" id="ARBA00023043"/>
    </source>
</evidence>
<evidence type="ECO:0000256" key="1">
    <source>
        <dbReference type="ARBA" id="ARBA00022729"/>
    </source>
</evidence>
<feature type="repeat" description="ANK" evidence="5">
    <location>
        <begin position="1"/>
        <end position="27"/>
    </location>
</feature>
<dbReference type="AlphaFoldDB" id="A0A423SCW8"/>
<keyword evidence="2" id="KW-0677">Repeat</keyword>
<evidence type="ECO:0000256" key="2">
    <source>
        <dbReference type="ARBA" id="ARBA00022737"/>
    </source>
</evidence>
<dbReference type="Proteomes" id="UP000283509">
    <property type="component" value="Unassembled WGS sequence"/>
</dbReference>
<reference evidence="7 8" key="1">
    <citation type="submission" date="2018-04" db="EMBL/GenBank/DDBJ databases">
        <authorList>
            <person name="Zhang X."/>
            <person name="Yuan J."/>
            <person name="Li F."/>
            <person name="Xiang J."/>
        </authorList>
    </citation>
    <scope>NUCLEOTIDE SEQUENCE [LARGE SCALE GENOMIC DNA]</scope>
    <source>
        <tissue evidence="7">Muscle</tissue>
    </source>
</reference>